<dbReference type="InterPro" id="IPR057240">
    <property type="entry name" value="ParB_dimer_C"/>
</dbReference>
<dbReference type="FunFam" id="3.90.1530.30:FF:000001">
    <property type="entry name" value="Chromosome partitioning protein ParB"/>
    <property type="match status" value="1"/>
</dbReference>
<evidence type="ECO:0000256" key="3">
    <source>
        <dbReference type="ARBA" id="ARBA00022829"/>
    </source>
</evidence>
<dbReference type="EMBL" id="CP047591">
    <property type="protein sequence ID" value="QHI72271.1"/>
    <property type="molecule type" value="Genomic_DNA"/>
</dbReference>
<dbReference type="Proteomes" id="UP000463883">
    <property type="component" value="Chromosome"/>
</dbReference>
<name>A0A6P1MEL9_9FIRM</name>
<keyword evidence="3" id="KW-0159">Chromosome partition</keyword>
<evidence type="ECO:0000256" key="5">
    <source>
        <dbReference type="SAM" id="MobiDB-lite"/>
    </source>
</evidence>
<dbReference type="SMART" id="SM00470">
    <property type="entry name" value="ParB"/>
    <property type="match status" value="1"/>
</dbReference>
<dbReference type="GO" id="GO:0045881">
    <property type="term" value="P:positive regulation of sporulation resulting in formation of a cellular spore"/>
    <property type="evidence" value="ECO:0007669"/>
    <property type="project" value="TreeGrafter"/>
</dbReference>
<dbReference type="GO" id="GO:0009295">
    <property type="term" value="C:nucleoid"/>
    <property type="evidence" value="ECO:0007669"/>
    <property type="project" value="UniProtKB-SubCell"/>
</dbReference>
<dbReference type="Pfam" id="PF17762">
    <property type="entry name" value="HTH_ParB"/>
    <property type="match status" value="1"/>
</dbReference>
<dbReference type="SUPFAM" id="SSF110849">
    <property type="entry name" value="ParB/Sulfiredoxin"/>
    <property type="match status" value="1"/>
</dbReference>
<keyword evidence="4" id="KW-0238">DNA-binding</keyword>
<dbReference type="InterPro" id="IPR003115">
    <property type="entry name" value="ParB_N"/>
</dbReference>
<proteinExistence type="inferred from homology"/>
<dbReference type="Pfam" id="PF23552">
    <property type="entry name" value="ParB_C"/>
    <property type="match status" value="1"/>
</dbReference>
<sequence length="304" mass="34331">MAAPKNRGLGRGLEELFSAVEINASEVSNKEETNTENSTDNSNTNSIMYLDINEIKPNANQPRKRFDDEKIDELAASIETYGVIQPIVLRKSEVGYEIVAGERRWRAARKANLKKVPCILKELTEEENMVISIIENMQREDLNPIEEAEALQQMIERFGLSQEQVSKSVGKSRPYITNALRLLKLPFEVRAYVLEGKLTNGHARAIAGIEDETMQVAVADKAVEQGLSVREVESLAKTIGEPKTKKQSEKRVKSSDVLKVEEELKEVLGTKVCLKHSGNKGKIEIEYYTREDLERLIEFLKNAR</sequence>
<dbReference type="InterPro" id="IPR004437">
    <property type="entry name" value="ParB/RepB/Spo0J"/>
</dbReference>
<dbReference type="FunFam" id="1.10.10.2830:FF:000001">
    <property type="entry name" value="Chromosome partitioning protein ParB"/>
    <property type="match status" value="1"/>
</dbReference>
<dbReference type="InterPro" id="IPR050336">
    <property type="entry name" value="Chromosome_partition/occlusion"/>
</dbReference>
<evidence type="ECO:0000259" key="6">
    <source>
        <dbReference type="SMART" id="SM00470"/>
    </source>
</evidence>
<evidence type="ECO:0000256" key="2">
    <source>
        <dbReference type="ARBA" id="ARBA00006295"/>
    </source>
</evidence>
<accession>A0A6P1MEL9</accession>
<dbReference type="GO" id="GO:0003677">
    <property type="term" value="F:DNA binding"/>
    <property type="evidence" value="ECO:0007669"/>
    <property type="project" value="UniProtKB-KW"/>
</dbReference>
<comment type="subcellular location">
    <subcellularLocation>
        <location evidence="1">Cytoplasm</location>
        <location evidence="1">Nucleoid</location>
    </subcellularLocation>
</comment>
<feature type="domain" description="ParB-like N-terminal" evidence="6">
    <location>
        <begin position="48"/>
        <end position="137"/>
    </location>
</feature>
<dbReference type="GO" id="GO:0005694">
    <property type="term" value="C:chromosome"/>
    <property type="evidence" value="ECO:0007669"/>
    <property type="project" value="TreeGrafter"/>
</dbReference>
<dbReference type="InterPro" id="IPR041468">
    <property type="entry name" value="HTH_ParB/Spo0J"/>
</dbReference>
<dbReference type="RefSeq" id="WP_162362040.1">
    <property type="nucleotide sequence ID" value="NZ_CP047591.1"/>
</dbReference>
<dbReference type="NCBIfam" id="TIGR00180">
    <property type="entry name" value="parB_part"/>
    <property type="match status" value="1"/>
</dbReference>
<reference evidence="7 8" key="1">
    <citation type="submission" date="2020-01" db="EMBL/GenBank/DDBJ databases">
        <title>Genomic analysis of Aminipila sp. CBA3637.</title>
        <authorList>
            <person name="Kim Y.B."/>
            <person name="Roh S.W."/>
        </authorList>
    </citation>
    <scope>NUCLEOTIDE SEQUENCE [LARGE SCALE GENOMIC DNA]</scope>
    <source>
        <strain evidence="7 8">CBA3637</strain>
    </source>
</reference>
<dbReference type="AlphaFoldDB" id="A0A6P1MEL9"/>
<keyword evidence="8" id="KW-1185">Reference proteome</keyword>
<dbReference type="GO" id="GO:0007059">
    <property type="term" value="P:chromosome segregation"/>
    <property type="evidence" value="ECO:0007669"/>
    <property type="project" value="UniProtKB-KW"/>
</dbReference>
<dbReference type="PANTHER" id="PTHR33375">
    <property type="entry name" value="CHROMOSOME-PARTITIONING PROTEIN PARB-RELATED"/>
    <property type="match status" value="1"/>
</dbReference>
<feature type="compositionally biased region" description="Low complexity" evidence="5">
    <location>
        <begin position="35"/>
        <end position="45"/>
    </location>
</feature>
<dbReference type="SUPFAM" id="SSF109709">
    <property type="entry name" value="KorB DNA-binding domain-like"/>
    <property type="match status" value="1"/>
</dbReference>
<evidence type="ECO:0000313" key="8">
    <source>
        <dbReference type="Proteomes" id="UP000463883"/>
    </source>
</evidence>
<evidence type="ECO:0000256" key="1">
    <source>
        <dbReference type="ARBA" id="ARBA00004453"/>
    </source>
</evidence>
<feature type="region of interest" description="Disordered" evidence="5">
    <location>
        <begin position="24"/>
        <end position="45"/>
    </location>
</feature>
<dbReference type="Gene3D" id="3.90.1530.30">
    <property type="match status" value="1"/>
</dbReference>
<gene>
    <name evidence="7" type="ORF">Ami3637_07515</name>
</gene>
<dbReference type="InterPro" id="IPR036086">
    <property type="entry name" value="ParB/Sulfiredoxin_sf"/>
</dbReference>
<dbReference type="Pfam" id="PF02195">
    <property type="entry name" value="ParB_N"/>
    <property type="match status" value="1"/>
</dbReference>
<organism evidence="7 8">
    <name type="scientific">Aminipila terrae</name>
    <dbReference type="NCBI Taxonomy" id="2697030"/>
    <lineage>
        <taxon>Bacteria</taxon>
        <taxon>Bacillati</taxon>
        <taxon>Bacillota</taxon>
        <taxon>Clostridia</taxon>
        <taxon>Peptostreptococcales</taxon>
        <taxon>Anaerovoracaceae</taxon>
        <taxon>Aminipila</taxon>
    </lineage>
</organism>
<dbReference type="PANTHER" id="PTHR33375:SF1">
    <property type="entry name" value="CHROMOSOME-PARTITIONING PROTEIN PARB-RELATED"/>
    <property type="match status" value="1"/>
</dbReference>
<dbReference type="KEGG" id="amic:Ami3637_07515"/>
<dbReference type="CDD" id="cd16393">
    <property type="entry name" value="SPO0J_N"/>
    <property type="match status" value="1"/>
</dbReference>
<evidence type="ECO:0000313" key="7">
    <source>
        <dbReference type="EMBL" id="QHI72271.1"/>
    </source>
</evidence>
<evidence type="ECO:0000256" key="4">
    <source>
        <dbReference type="ARBA" id="ARBA00023125"/>
    </source>
</evidence>
<comment type="similarity">
    <text evidence="2">Belongs to the ParB family.</text>
</comment>
<protein>
    <submittedName>
        <fullName evidence="7">ParB/RepB/Spo0J family partition protein</fullName>
    </submittedName>
</protein>
<dbReference type="Gene3D" id="1.10.10.2830">
    <property type="match status" value="1"/>
</dbReference>